<evidence type="ECO:0000313" key="3">
    <source>
        <dbReference type="Proteomes" id="UP000586254"/>
    </source>
</evidence>
<reference evidence="2 3" key="1">
    <citation type="submission" date="2020-07" db="EMBL/GenBank/DDBJ databases">
        <title>Organ Donor 1.</title>
        <authorList>
            <person name="Marsh A.J."/>
            <person name="Azcarate-Peril M.A."/>
        </authorList>
    </citation>
    <scope>NUCLEOTIDE SEQUENCE [LARGE SCALE GENOMIC DNA]</scope>
    <source>
        <strain evidence="2 3">AMC0717</strain>
    </source>
</reference>
<dbReference type="AlphaFoldDB" id="A0A1I5NAA1"/>
<dbReference type="Pfam" id="PF01208">
    <property type="entry name" value="URO-D"/>
    <property type="match status" value="1"/>
</dbReference>
<accession>A0A1I5NAA1</accession>
<evidence type="ECO:0000259" key="1">
    <source>
        <dbReference type="Pfam" id="PF01208"/>
    </source>
</evidence>
<dbReference type="GO" id="GO:0004853">
    <property type="term" value="F:uroporphyrinogen decarboxylase activity"/>
    <property type="evidence" value="ECO:0007669"/>
    <property type="project" value="InterPro"/>
</dbReference>
<comment type="caution">
    <text evidence="2">The sequence shown here is derived from an EMBL/GenBank/DDBJ whole genome shotgun (WGS) entry which is preliminary data.</text>
</comment>
<dbReference type="InterPro" id="IPR038071">
    <property type="entry name" value="UROD/MetE-like_sf"/>
</dbReference>
<dbReference type="SUPFAM" id="SSF51726">
    <property type="entry name" value="UROD/MetE-like"/>
    <property type="match status" value="1"/>
</dbReference>
<gene>
    <name evidence="2" type="ORF">H0N91_16590</name>
</gene>
<dbReference type="InterPro" id="IPR000257">
    <property type="entry name" value="Uroporphyrinogen_deCOase"/>
</dbReference>
<sequence>MGERKFTESQAERIELFQDVYEGRIPKRVPVEVSVSWEAAIRYSGLELKEAQWNTELYGVFFDKVCKEFNTDKSPIMPTLRNPAHYWLLGSKAIIMSESGYMQHPEIYCLEPEEYDLFIEDPYQCMVEKLLPRLYEGLDAGKDEKALNLARAFHAKNRTGAVMGATMAEMIEKYQFAAFPAGGMTEAPFDFLADFIRSFSGIAKDIRRYPEKVLKACDAVLPHMQKLAVVPSSSRYSRTFIPLHMAPFMRPKDFDQFWWPTFKKLMDYIAEKNVGVKAFVEHDWGDKIDHLGELGNRVEFQFEYGDPQKIKQTLGNKHIISGLYPITLLQTGTEKECTDKAKALLDVLALDGGYIFNTDKTIYSLEGKIADNLKAVIETVKTYGRY</sequence>
<organism evidence="2 3">
    <name type="scientific">Eubacterium callanderi</name>
    <dbReference type="NCBI Taxonomy" id="53442"/>
    <lineage>
        <taxon>Bacteria</taxon>
        <taxon>Bacillati</taxon>
        <taxon>Bacillota</taxon>
        <taxon>Clostridia</taxon>
        <taxon>Eubacteriales</taxon>
        <taxon>Eubacteriaceae</taxon>
        <taxon>Eubacterium</taxon>
    </lineage>
</organism>
<dbReference type="GO" id="GO:0006779">
    <property type="term" value="P:porphyrin-containing compound biosynthetic process"/>
    <property type="evidence" value="ECO:0007669"/>
    <property type="project" value="InterPro"/>
</dbReference>
<name>A0A1I5NAA1_9FIRM</name>
<proteinExistence type="predicted"/>
<dbReference type="Proteomes" id="UP000586254">
    <property type="component" value="Unassembled WGS sequence"/>
</dbReference>
<dbReference type="Gene3D" id="3.20.20.210">
    <property type="match status" value="1"/>
</dbReference>
<feature type="domain" description="Uroporphyrinogen decarboxylase (URO-D)" evidence="1">
    <location>
        <begin position="176"/>
        <end position="383"/>
    </location>
</feature>
<dbReference type="EMBL" id="JACCKS010000024">
    <property type="protein sequence ID" value="NZA39703.1"/>
    <property type="molecule type" value="Genomic_DNA"/>
</dbReference>
<dbReference type="RefSeq" id="WP_090414151.1">
    <property type="nucleotide sequence ID" value="NZ_CAJKZB010000015.1"/>
</dbReference>
<evidence type="ECO:0000313" key="2">
    <source>
        <dbReference type="EMBL" id="NZA39703.1"/>
    </source>
</evidence>
<protein>
    <submittedName>
        <fullName evidence="2">Uroporphyrinogen decarboxylase</fullName>
    </submittedName>
</protein>